<comment type="caution">
    <text evidence="4">The sequence shown here is derived from an EMBL/GenBank/DDBJ whole genome shotgun (WGS) entry which is preliminary data.</text>
</comment>
<dbReference type="Gene3D" id="2.40.170.20">
    <property type="entry name" value="TonB-dependent receptor, beta-barrel domain"/>
    <property type="match status" value="1"/>
</dbReference>
<organism evidence="4 5">
    <name type="scientific">Campylobacter portucalensis</name>
    <dbReference type="NCBI Taxonomy" id="2608384"/>
    <lineage>
        <taxon>Bacteria</taxon>
        <taxon>Pseudomonadati</taxon>
        <taxon>Campylobacterota</taxon>
        <taxon>Epsilonproteobacteria</taxon>
        <taxon>Campylobacterales</taxon>
        <taxon>Campylobacteraceae</taxon>
        <taxon>Campylobacter</taxon>
    </lineage>
</organism>
<sequence length="127" mass="14630">MKKKLTIGTTAKYYGKSKRAKVAKAKGDAIIPDVYSSKFNNESKMRISETEELKAQPIIFDFYVIFRPNENFTIKAEIQNLFDKKYIDPLDSNSNSVSQTDFIMGIGDITTLNNYSKRESLFNKFYI</sequence>
<dbReference type="Proteomes" id="UP000476338">
    <property type="component" value="Unassembled WGS sequence"/>
</dbReference>
<dbReference type="EMBL" id="VWSJ01000007">
    <property type="protein sequence ID" value="MSN96124.1"/>
    <property type="molecule type" value="Genomic_DNA"/>
</dbReference>
<keyword evidence="5" id="KW-1185">Reference proteome</keyword>
<evidence type="ECO:0000256" key="2">
    <source>
        <dbReference type="ARBA" id="ARBA00023136"/>
    </source>
</evidence>
<dbReference type="SUPFAM" id="SSF56935">
    <property type="entry name" value="Porins"/>
    <property type="match status" value="1"/>
</dbReference>
<gene>
    <name evidence="4" type="ORF">F1B92_02755</name>
</gene>
<evidence type="ECO:0000256" key="3">
    <source>
        <dbReference type="ARBA" id="ARBA00023237"/>
    </source>
</evidence>
<protein>
    <submittedName>
        <fullName evidence="4">TonB-dependent receptor</fullName>
    </submittedName>
</protein>
<keyword evidence="4" id="KW-0675">Receptor</keyword>
<keyword evidence="2" id="KW-0472">Membrane</keyword>
<evidence type="ECO:0000256" key="1">
    <source>
        <dbReference type="ARBA" id="ARBA00004442"/>
    </source>
</evidence>
<evidence type="ECO:0000313" key="4">
    <source>
        <dbReference type="EMBL" id="MSN96124.1"/>
    </source>
</evidence>
<reference evidence="4 5" key="1">
    <citation type="submission" date="2019-09" db="EMBL/GenBank/DDBJ databases">
        <authorList>
            <person name="Silva M."/>
            <person name="Pereira G."/>
            <person name="Lopes-Da-Costa L."/>
            <person name="Silva E."/>
        </authorList>
    </citation>
    <scope>NUCLEOTIDE SEQUENCE [LARGE SCALE GENOMIC DNA]</scope>
    <source>
        <strain evidence="4 5">FMV-PI01</strain>
    </source>
</reference>
<dbReference type="GO" id="GO:0009279">
    <property type="term" value="C:cell outer membrane"/>
    <property type="evidence" value="ECO:0007669"/>
    <property type="project" value="UniProtKB-SubCell"/>
</dbReference>
<evidence type="ECO:0000313" key="5">
    <source>
        <dbReference type="Proteomes" id="UP000476338"/>
    </source>
</evidence>
<dbReference type="RefSeq" id="WP_154570392.1">
    <property type="nucleotide sequence ID" value="NZ_VWSJ01000007.1"/>
</dbReference>
<dbReference type="AlphaFoldDB" id="A0A6L5WGG5"/>
<comment type="subcellular location">
    <subcellularLocation>
        <location evidence="1">Cell outer membrane</location>
    </subcellularLocation>
</comment>
<name>A0A6L5WGG5_9BACT</name>
<dbReference type="InterPro" id="IPR036942">
    <property type="entry name" value="Beta-barrel_TonB_sf"/>
</dbReference>
<proteinExistence type="predicted"/>
<reference evidence="4 5" key="2">
    <citation type="submission" date="2020-03" db="EMBL/GenBank/DDBJ databases">
        <title>Campylobacter portucalensis sp. nov., a new species of Campylobacter isolated from the reproductive tract of bulls.</title>
        <authorList>
            <person name="Silva M.F."/>
            <person name="Pereira G."/>
            <person name="Carneiro C."/>
            <person name="Hemphill A."/>
            <person name="Mateus L."/>
            <person name="Lopes-Da-Costa L."/>
            <person name="Silva E."/>
        </authorList>
    </citation>
    <scope>NUCLEOTIDE SEQUENCE [LARGE SCALE GENOMIC DNA]</scope>
    <source>
        <strain evidence="4 5">FMV-PI01</strain>
    </source>
</reference>
<accession>A0A6L5WGG5</accession>
<keyword evidence="3" id="KW-0998">Cell outer membrane</keyword>